<keyword evidence="6" id="KW-0862">Zinc</keyword>
<feature type="compositionally biased region" description="Gly residues" evidence="8">
    <location>
        <begin position="661"/>
        <end position="673"/>
    </location>
</feature>
<dbReference type="PROSITE" id="PS50865">
    <property type="entry name" value="ZF_MYND_2"/>
    <property type="match status" value="1"/>
</dbReference>
<feature type="compositionally biased region" description="Basic and acidic residues" evidence="8">
    <location>
        <begin position="1"/>
        <end position="13"/>
    </location>
</feature>
<dbReference type="GO" id="GO:1990304">
    <property type="term" value="C:MUB1-RAD6-UBR2 ubiquitin ligase complex"/>
    <property type="evidence" value="ECO:0007669"/>
    <property type="project" value="TreeGrafter"/>
</dbReference>
<dbReference type="AlphaFoldDB" id="A0A0C9XZI0"/>
<organism evidence="10 11">
    <name type="scientific">Laccaria amethystina LaAM-08-1</name>
    <dbReference type="NCBI Taxonomy" id="1095629"/>
    <lineage>
        <taxon>Eukaryota</taxon>
        <taxon>Fungi</taxon>
        <taxon>Dikarya</taxon>
        <taxon>Basidiomycota</taxon>
        <taxon>Agaricomycotina</taxon>
        <taxon>Agaricomycetes</taxon>
        <taxon>Agaricomycetidae</taxon>
        <taxon>Agaricales</taxon>
        <taxon>Agaricineae</taxon>
        <taxon>Hydnangiaceae</taxon>
        <taxon>Laccaria</taxon>
    </lineage>
</organism>
<feature type="domain" description="MYND-type" evidence="9">
    <location>
        <begin position="839"/>
        <end position="881"/>
    </location>
</feature>
<dbReference type="SUPFAM" id="SSF144232">
    <property type="entry name" value="HIT/MYND zinc finger-like"/>
    <property type="match status" value="1"/>
</dbReference>
<comment type="subcellular location">
    <subcellularLocation>
        <location evidence="1">Cytoplasm</location>
    </subcellularLocation>
</comment>
<dbReference type="InterPro" id="IPR002893">
    <property type="entry name" value="Znf_MYND"/>
</dbReference>
<dbReference type="PANTHER" id="PTHR47442">
    <property type="entry name" value="MYND-TYPE ZINC FINGER PROTEIN MUB1"/>
    <property type="match status" value="1"/>
</dbReference>
<feature type="compositionally biased region" description="Low complexity" evidence="8">
    <location>
        <begin position="327"/>
        <end position="341"/>
    </location>
</feature>
<feature type="compositionally biased region" description="Low complexity" evidence="8">
    <location>
        <begin position="739"/>
        <end position="778"/>
    </location>
</feature>
<evidence type="ECO:0000313" key="11">
    <source>
        <dbReference type="Proteomes" id="UP000054477"/>
    </source>
</evidence>
<dbReference type="PANTHER" id="PTHR47442:SF1">
    <property type="entry name" value="MYND-TYPE ZINC FINGER PROTEIN MUB1"/>
    <property type="match status" value="1"/>
</dbReference>
<feature type="compositionally biased region" description="Basic and acidic residues" evidence="8">
    <location>
        <begin position="951"/>
        <end position="969"/>
    </location>
</feature>
<evidence type="ECO:0000256" key="6">
    <source>
        <dbReference type="ARBA" id="ARBA00022833"/>
    </source>
</evidence>
<dbReference type="GO" id="GO:0008270">
    <property type="term" value="F:zinc ion binding"/>
    <property type="evidence" value="ECO:0007669"/>
    <property type="project" value="UniProtKB-KW"/>
</dbReference>
<feature type="region of interest" description="Disordered" evidence="8">
    <location>
        <begin position="1046"/>
        <end position="1077"/>
    </location>
</feature>
<feature type="region of interest" description="Disordered" evidence="8">
    <location>
        <begin position="601"/>
        <end position="621"/>
    </location>
</feature>
<name>A0A0C9XZI0_9AGAR</name>
<keyword evidence="3" id="KW-0963">Cytoplasm</keyword>
<dbReference type="GO" id="GO:0005737">
    <property type="term" value="C:cytoplasm"/>
    <property type="evidence" value="ECO:0007669"/>
    <property type="project" value="UniProtKB-SubCell"/>
</dbReference>
<reference evidence="11" key="2">
    <citation type="submission" date="2015-01" db="EMBL/GenBank/DDBJ databases">
        <title>Evolutionary Origins and Diversification of the Mycorrhizal Mutualists.</title>
        <authorList>
            <consortium name="DOE Joint Genome Institute"/>
            <consortium name="Mycorrhizal Genomics Consortium"/>
            <person name="Kohler A."/>
            <person name="Kuo A."/>
            <person name="Nagy L.G."/>
            <person name="Floudas D."/>
            <person name="Copeland A."/>
            <person name="Barry K.W."/>
            <person name="Cichocki N."/>
            <person name="Veneault-Fourrey C."/>
            <person name="LaButti K."/>
            <person name="Lindquist E.A."/>
            <person name="Lipzen A."/>
            <person name="Lundell T."/>
            <person name="Morin E."/>
            <person name="Murat C."/>
            <person name="Riley R."/>
            <person name="Ohm R."/>
            <person name="Sun H."/>
            <person name="Tunlid A."/>
            <person name="Henrissat B."/>
            <person name="Grigoriev I.V."/>
            <person name="Hibbett D.S."/>
            <person name="Martin F."/>
        </authorList>
    </citation>
    <scope>NUCLEOTIDE SEQUENCE [LARGE SCALE GENOMIC DNA]</scope>
    <source>
        <strain evidence="11">LaAM-08-1</strain>
    </source>
</reference>
<dbReference type="EMBL" id="KN838610">
    <property type="protein sequence ID" value="KIK01208.1"/>
    <property type="molecule type" value="Genomic_DNA"/>
</dbReference>
<reference evidence="10 11" key="1">
    <citation type="submission" date="2014-04" db="EMBL/GenBank/DDBJ databases">
        <authorList>
            <consortium name="DOE Joint Genome Institute"/>
            <person name="Kuo A."/>
            <person name="Kohler A."/>
            <person name="Nagy L.G."/>
            <person name="Floudas D."/>
            <person name="Copeland A."/>
            <person name="Barry K.W."/>
            <person name="Cichocki N."/>
            <person name="Veneault-Fourrey C."/>
            <person name="LaButti K."/>
            <person name="Lindquist E.A."/>
            <person name="Lipzen A."/>
            <person name="Lundell T."/>
            <person name="Morin E."/>
            <person name="Murat C."/>
            <person name="Sun H."/>
            <person name="Tunlid A."/>
            <person name="Henrissat B."/>
            <person name="Grigoriev I.V."/>
            <person name="Hibbett D.S."/>
            <person name="Martin F."/>
            <person name="Nordberg H.P."/>
            <person name="Cantor M.N."/>
            <person name="Hua S.X."/>
        </authorList>
    </citation>
    <scope>NUCLEOTIDE SEQUENCE [LARGE SCALE GENOMIC DNA]</scope>
    <source>
        <strain evidence="10 11">LaAM-08-1</strain>
    </source>
</reference>
<dbReference type="GO" id="GO:0006511">
    <property type="term" value="P:ubiquitin-dependent protein catabolic process"/>
    <property type="evidence" value="ECO:0007669"/>
    <property type="project" value="TreeGrafter"/>
</dbReference>
<feature type="compositionally biased region" description="Pro residues" evidence="8">
    <location>
        <begin position="902"/>
        <end position="918"/>
    </location>
</feature>
<keyword evidence="11" id="KW-1185">Reference proteome</keyword>
<sequence>MEKTKNLDNKDETNDSGNPKPTLQMRESNFAFPAQNKACVCISSQLYDRRALDTLTPLPLFNSLTHLTYLTSTSPRIREIMTMDGGLERLVRILHEFCISPPQPENPSLLYGLIPPSSRPPKLPPALNPSSFDKHAAYRFSLAFQCVVNIGVRGSEPIRSRVVQAGTLDVVGCILEAWLANKGFAVGPSSSATGLPRETREQRQARRTAMVEQRQRDEAAHLQRALQRQLQVEHVQMQRAAVRQNARFASEFHHHNYEDESMDVSISQIVQLSDSAPNSDTDASTDTSIATTPLGSGTPTGSVVVQSRDRSGTIIARPVWDRPPPTTTTTTATANTRRSPPSTDISRGPDTETEDDGDADADIDMDRGRIDDSDVASASASPSPERPPRRLPLPLGLGGVGRRAVGIVTDDPATGAPPDMGGLDTDAHIIINDAGAGEVVGEVGVEGGIVSLEANDDFAMGAPPGAPGAINAAEGGTPRGMNLGEGGGRRRNTNPNVNMVEAPDVTPRAGVVGLPMMVGGNTTIRGPPAPTTAPAAQAQAVATQHQRNATIRGGRVTNPDALGPRTDAGAIAAAIARTGGGGGVGNNGITTTTNTNTTMTTNNNHNNGGGHHARDTESSGPYRDEDVLLSLQLLAYLSKYPHVRQAFYKPRVTFHPASLGLTGGARYGVGAGGKFKEKEKEKEGGKEKEKEKEGKEKEKEREGGKGGKEGFFRAFANVASGSGRGGKERERANPPPHAQSPSASSSSVSPSSGLNANANASSSSPHTTTTSPSTTSPPLRQTNVFSLVERFTFKPSSTETDLPNPPPRLPPEIQYWAGVIMRNACRKDDSRGGIRQCANMLCGRWETYPREFAKCRRCRKAKYCGKECQSTAWSEGHRFWCSAKDVDEDGGGAERDRGGVEHPPPQPHGGGHPQPPPHGGGGHQQPPHGGGGGIQVAQFGAGDVVNVPVGREVRRERERPTRERGDDGYRASATVSRAEGSMARDRTVQQLQLQPSRIRSRQGQGQQVPAAPDPTNAAYLTFQVQGQESSGNGNGRRRAETIMGVGGGLRVDGHGQRFTNNKTTPLYDPPSSLAFPS</sequence>
<feature type="region of interest" description="Disordered" evidence="8">
    <location>
        <begin position="274"/>
        <end position="398"/>
    </location>
</feature>
<protein>
    <recommendedName>
        <fullName evidence="9">MYND-type domain-containing protein</fullName>
    </recommendedName>
</protein>
<feature type="compositionally biased region" description="Basic and acidic residues" evidence="8">
    <location>
        <begin position="612"/>
        <end position="621"/>
    </location>
</feature>
<feature type="compositionally biased region" description="Polar residues" evidence="8">
    <location>
        <begin position="15"/>
        <end position="24"/>
    </location>
</feature>
<dbReference type="InterPro" id="IPR051664">
    <property type="entry name" value="MYND-type_zinc_finger"/>
</dbReference>
<evidence type="ECO:0000256" key="1">
    <source>
        <dbReference type="ARBA" id="ARBA00004496"/>
    </source>
</evidence>
<dbReference type="Pfam" id="PF01753">
    <property type="entry name" value="zf-MYND"/>
    <property type="match status" value="1"/>
</dbReference>
<accession>A0A0C9XZI0</accession>
<feature type="compositionally biased region" description="Gly residues" evidence="8">
    <location>
        <begin position="919"/>
        <end position="934"/>
    </location>
</feature>
<evidence type="ECO:0000259" key="9">
    <source>
        <dbReference type="PROSITE" id="PS50865"/>
    </source>
</evidence>
<evidence type="ECO:0000256" key="7">
    <source>
        <dbReference type="PROSITE-ProRule" id="PRU00134"/>
    </source>
</evidence>
<feature type="compositionally biased region" description="Low complexity" evidence="8">
    <location>
        <begin position="274"/>
        <end position="302"/>
    </location>
</feature>
<dbReference type="GO" id="GO:0007163">
    <property type="term" value="P:establishment or maintenance of cell polarity"/>
    <property type="evidence" value="ECO:0007669"/>
    <property type="project" value="TreeGrafter"/>
</dbReference>
<keyword evidence="5 7" id="KW-0863">Zinc-finger</keyword>
<keyword evidence="4" id="KW-0479">Metal-binding</keyword>
<feature type="compositionally biased region" description="Acidic residues" evidence="8">
    <location>
        <begin position="351"/>
        <end position="363"/>
    </location>
</feature>
<evidence type="ECO:0000256" key="4">
    <source>
        <dbReference type="ARBA" id="ARBA00022723"/>
    </source>
</evidence>
<proteinExistence type="inferred from homology"/>
<dbReference type="OrthoDB" id="5594178at2759"/>
<gene>
    <name evidence="10" type="ORF">K443DRAFT_122463</name>
</gene>
<feature type="region of interest" description="Disordered" evidence="8">
    <location>
        <begin position="889"/>
        <end position="986"/>
    </location>
</feature>
<feature type="region of interest" description="Disordered" evidence="8">
    <location>
        <begin position="995"/>
        <end position="1014"/>
    </location>
</feature>
<evidence type="ECO:0000256" key="2">
    <source>
        <dbReference type="ARBA" id="ARBA00010655"/>
    </source>
</evidence>
<feature type="region of interest" description="Disordered" evidence="8">
    <location>
        <begin position="1"/>
        <end position="24"/>
    </location>
</feature>
<evidence type="ECO:0000256" key="3">
    <source>
        <dbReference type="ARBA" id="ARBA00022490"/>
    </source>
</evidence>
<dbReference type="Proteomes" id="UP000054477">
    <property type="component" value="Unassembled WGS sequence"/>
</dbReference>
<feature type="compositionally biased region" description="Basic and acidic residues" evidence="8">
    <location>
        <begin position="674"/>
        <end position="711"/>
    </location>
</feature>
<dbReference type="HOGENOM" id="CLU_006990_0_0_1"/>
<evidence type="ECO:0000256" key="5">
    <source>
        <dbReference type="ARBA" id="ARBA00022771"/>
    </source>
</evidence>
<comment type="similarity">
    <text evidence="2">Belongs to the MUB1/samB family.</text>
</comment>
<dbReference type="Gene3D" id="6.10.140.2220">
    <property type="match status" value="1"/>
</dbReference>
<evidence type="ECO:0000313" key="10">
    <source>
        <dbReference type="EMBL" id="KIK01208.1"/>
    </source>
</evidence>
<feature type="region of interest" description="Disordered" evidence="8">
    <location>
        <begin position="658"/>
        <end position="781"/>
    </location>
</feature>
<feature type="region of interest" description="Disordered" evidence="8">
    <location>
        <begin position="189"/>
        <end position="215"/>
    </location>
</feature>
<evidence type="ECO:0000256" key="8">
    <source>
        <dbReference type="SAM" id="MobiDB-lite"/>
    </source>
</evidence>